<dbReference type="InterPro" id="IPR020846">
    <property type="entry name" value="MFS_dom"/>
</dbReference>
<reference evidence="6 7" key="1">
    <citation type="submission" date="2023-11" db="EMBL/GenBank/DDBJ databases">
        <title>Complete genome of Pseudomonas benzenivorans BA3361.</title>
        <authorList>
            <person name="Shin S.Y."/>
            <person name="Song J."/>
            <person name="Kang H."/>
        </authorList>
    </citation>
    <scope>NUCLEOTIDE SEQUENCE [LARGE SCALE GENOMIC DNA]</scope>
    <source>
        <strain evidence="6 7">HNIBRBA3361</strain>
    </source>
</reference>
<feature type="domain" description="Major facilitator superfamily (MFS) profile" evidence="5">
    <location>
        <begin position="11"/>
        <end position="394"/>
    </location>
</feature>
<feature type="transmembrane region" description="Helical" evidence="4">
    <location>
        <begin position="105"/>
        <end position="127"/>
    </location>
</feature>
<dbReference type="NCBIfam" id="NF007256">
    <property type="entry name" value="PRK09705.1"/>
    <property type="match status" value="1"/>
</dbReference>
<dbReference type="Gene3D" id="1.20.1250.20">
    <property type="entry name" value="MFS general substrate transporter like domains"/>
    <property type="match status" value="2"/>
</dbReference>
<feature type="transmembrane region" description="Helical" evidence="4">
    <location>
        <begin position="370"/>
        <end position="390"/>
    </location>
</feature>
<evidence type="ECO:0000256" key="2">
    <source>
        <dbReference type="ARBA" id="ARBA00022989"/>
    </source>
</evidence>
<evidence type="ECO:0000256" key="3">
    <source>
        <dbReference type="ARBA" id="ARBA00023136"/>
    </source>
</evidence>
<dbReference type="RefSeq" id="WP_318644215.1">
    <property type="nucleotide sequence ID" value="NZ_CP137892.1"/>
</dbReference>
<dbReference type="PANTHER" id="PTHR23523">
    <property type="match status" value="1"/>
</dbReference>
<feature type="transmembrane region" description="Helical" evidence="4">
    <location>
        <begin position="82"/>
        <end position="99"/>
    </location>
</feature>
<dbReference type="SUPFAM" id="SSF103473">
    <property type="entry name" value="MFS general substrate transporter"/>
    <property type="match status" value="1"/>
</dbReference>
<keyword evidence="1 4" id="KW-0812">Transmembrane</keyword>
<evidence type="ECO:0000313" key="7">
    <source>
        <dbReference type="Proteomes" id="UP001305928"/>
    </source>
</evidence>
<keyword evidence="7" id="KW-1185">Reference proteome</keyword>
<dbReference type="PANTHER" id="PTHR23523:SF1">
    <property type="entry name" value="CYANATE TRANSPORT PROTEIN CYNX"/>
    <property type="match status" value="1"/>
</dbReference>
<dbReference type="EMBL" id="CP137892">
    <property type="protein sequence ID" value="WPC05077.1"/>
    <property type="molecule type" value="Genomic_DNA"/>
</dbReference>
<gene>
    <name evidence="6" type="ORF">SBP02_20365</name>
</gene>
<proteinExistence type="predicted"/>
<dbReference type="InterPro" id="IPR036259">
    <property type="entry name" value="MFS_trans_sf"/>
</dbReference>
<feature type="transmembrane region" description="Helical" evidence="4">
    <location>
        <begin position="216"/>
        <end position="237"/>
    </location>
</feature>
<organism evidence="6 7">
    <name type="scientific">Pseudomonas benzenivorans</name>
    <dbReference type="NCBI Taxonomy" id="556533"/>
    <lineage>
        <taxon>Bacteria</taxon>
        <taxon>Pseudomonadati</taxon>
        <taxon>Pseudomonadota</taxon>
        <taxon>Gammaproteobacteria</taxon>
        <taxon>Pseudomonadales</taxon>
        <taxon>Pseudomonadaceae</taxon>
        <taxon>Pseudomonas</taxon>
    </lineage>
</organism>
<evidence type="ECO:0000313" key="6">
    <source>
        <dbReference type="EMBL" id="WPC05077.1"/>
    </source>
</evidence>
<feature type="transmembrane region" description="Helical" evidence="4">
    <location>
        <begin position="305"/>
        <end position="327"/>
    </location>
</feature>
<keyword evidence="3 4" id="KW-0472">Membrane</keyword>
<dbReference type="PROSITE" id="PS50850">
    <property type="entry name" value="MFS"/>
    <property type="match status" value="1"/>
</dbReference>
<feature type="transmembrane region" description="Helical" evidence="4">
    <location>
        <begin position="139"/>
        <end position="161"/>
    </location>
</feature>
<dbReference type="InterPro" id="IPR011701">
    <property type="entry name" value="MFS"/>
</dbReference>
<accession>A0ABZ0PWT2</accession>
<feature type="transmembrane region" description="Helical" evidence="4">
    <location>
        <begin position="280"/>
        <end position="299"/>
    </location>
</feature>
<protein>
    <submittedName>
        <fullName evidence="6">Cyanate transporter</fullName>
    </submittedName>
</protein>
<name>A0ABZ0PWT2_9PSED</name>
<evidence type="ECO:0000256" key="1">
    <source>
        <dbReference type="ARBA" id="ARBA00022692"/>
    </source>
</evidence>
<keyword evidence="2 4" id="KW-1133">Transmembrane helix</keyword>
<feature type="transmembrane region" description="Helical" evidence="4">
    <location>
        <begin position="47"/>
        <end position="70"/>
    </location>
</feature>
<evidence type="ECO:0000256" key="4">
    <source>
        <dbReference type="SAM" id="Phobius"/>
    </source>
</evidence>
<dbReference type="InterPro" id="IPR052524">
    <property type="entry name" value="MFS_Cyanate_Porter"/>
</dbReference>
<feature type="transmembrane region" description="Helical" evidence="4">
    <location>
        <begin position="249"/>
        <end position="268"/>
    </location>
</feature>
<sequence length="409" mass="43055">MHQPHPPAGRARLWLSACVILIGLNLRPSMAAVGPLLAELRGELGISFASAALLTLLPVMSIGLAMFVGLDIARRFGVRRSIGLALLLLGSASLARLFSVGVLDLLLSACAAGLGIAQIQALLPALLKARYGQQVALPMGLYVTAIMAGAALAAGLAPSVAEFGGGWRTGLGIWAWLAALALPLWLSLPPGLTRLGDASWNADVPRLRFSRYPRAWLLALFFGLGTAGYTCVLAWLAPYFVELGWHRQQAGLLLAFLTGLEVLSGLLSPWLASRSNDRRAVLGGLLSLICAGLLGLVLAPLAAPWLWATLLGLGIGGLFPLSLILCLDHLDDPHQAGGLTAWVQGIGYLIAGLSPWLAGLLRDALGSFSAAWLTLAGIMLLLLLASWRFAPRDYARHFLNDGGQTLSVG</sequence>
<feature type="transmembrane region" description="Helical" evidence="4">
    <location>
        <begin position="173"/>
        <end position="195"/>
    </location>
</feature>
<dbReference type="Proteomes" id="UP001305928">
    <property type="component" value="Chromosome"/>
</dbReference>
<dbReference type="Pfam" id="PF07690">
    <property type="entry name" value="MFS_1"/>
    <property type="match status" value="1"/>
</dbReference>
<evidence type="ECO:0000259" key="5">
    <source>
        <dbReference type="PROSITE" id="PS50850"/>
    </source>
</evidence>
<feature type="transmembrane region" description="Helical" evidence="4">
    <location>
        <begin position="339"/>
        <end position="358"/>
    </location>
</feature>